<dbReference type="PANTHER" id="PTHR42678">
    <property type="entry name" value="AMIDASE"/>
    <property type="match status" value="1"/>
</dbReference>
<feature type="domain" description="Amidase" evidence="1">
    <location>
        <begin position="8"/>
        <end position="319"/>
    </location>
</feature>
<dbReference type="SUPFAM" id="SSF75304">
    <property type="entry name" value="Amidase signature (AS) enzymes"/>
    <property type="match status" value="1"/>
</dbReference>
<comment type="caution">
    <text evidence="2">The sequence shown here is derived from an EMBL/GenBank/DDBJ whole genome shotgun (WGS) entry which is preliminary data.</text>
</comment>
<dbReference type="InterPro" id="IPR023631">
    <property type="entry name" value="Amidase_dom"/>
</dbReference>
<feature type="non-terminal residue" evidence="2">
    <location>
        <position position="379"/>
    </location>
</feature>
<dbReference type="Pfam" id="PF01425">
    <property type="entry name" value="Amidase"/>
    <property type="match status" value="1"/>
</dbReference>
<evidence type="ECO:0000313" key="3">
    <source>
        <dbReference type="Proteomes" id="UP000215616"/>
    </source>
</evidence>
<evidence type="ECO:0000259" key="1">
    <source>
        <dbReference type="Pfam" id="PF01425"/>
    </source>
</evidence>
<proteinExistence type="predicted"/>
<dbReference type="AlphaFoldDB" id="A0A258CQR8"/>
<sequence length="379" mass="39362">MGQTAEQNTRAAIARIEALNPSVNAVLAIDPTAIEEARALDRMRRARGPLFGMPLLIKDNIEARGPLPTTAGSLVLKDNVTGRDAPLVARLRGAGAVILGKTNLSEWANFRGDSSLSGWSGLGGQVRNPHALDRTPCGSSSGSGAAVAAGMVDAAIGTETDGSVTCPAAINGIVGFKPTVGLVSRTHVVPLSHSQDTAGPMTRDVRIAALLLNAMAGSDVADAATAEADARKVDYVAALRPDALKGARIGVMRFATGWSPAVDAVFERALAVLKAQGAELVDIAKLPIDRRKMGDGEHQVLISEFKADLNAYLAGTPASVKTRTLAEAIAFNTANGARELGLFGQETFIEAEATKGLEDPVYKEARATSLRLAGPEGID</sequence>
<dbReference type="Proteomes" id="UP000215616">
    <property type="component" value="Unassembled WGS sequence"/>
</dbReference>
<dbReference type="NCBIfam" id="NF006006">
    <property type="entry name" value="PRK08137.1"/>
    <property type="match status" value="1"/>
</dbReference>
<reference evidence="2 3" key="1">
    <citation type="submission" date="2017-03" db="EMBL/GenBank/DDBJ databases">
        <title>Lifting the veil on microbial sulfur biogeochemistry in mining wastewaters.</title>
        <authorList>
            <person name="Kantor R.S."/>
            <person name="Colenbrander Nelson T."/>
            <person name="Marshall S."/>
            <person name="Bennett D."/>
            <person name="Apte S."/>
            <person name="Camacho D."/>
            <person name="Thomas B.C."/>
            <person name="Warren L.A."/>
            <person name="Banfield J.F."/>
        </authorList>
    </citation>
    <scope>NUCLEOTIDE SEQUENCE [LARGE SCALE GENOMIC DNA]</scope>
    <source>
        <strain evidence="2">32-67-7</strain>
    </source>
</reference>
<dbReference type="Gene3D" id="3.90.1300.10">
    <property type="entry name" value="Amidase signature (AS) domain"/>
    <property type="match status" value="1"/>
</dbReference>
<dbReference type="EMBL" id="NCDQ01000657">
    <property type="protein sequence ID" value="OYW97441.1"/>
    <property type="molecule type" value="Genomic_DNA"/>
</dbReference>
<evidence type="ECO:0000313" key="2">
    <source>
        <dbReference type="EMBL" id="OYW97441.1"/>
    </source>
</evidence>
<accession>A0A258CQR8</accession>
<gene>
    <name evidence="2" type="ORF">B7Z12_21635</name>
</gene>
<name>A0A258CQR8_CAUVI</name>
<dbReference type="InterPro" id="IPR036928">
    <property type="entry name" value="AS_sf"/>
</dbReference>
<organism evidence="2 3">
    <name type="scientific">Caulobacter vibrioides</name>
    <name type="common">Caulobacter crescentus</name>
    <dbReference type="NCBI Taxonomy" id="155892"/>
    <lineage>
        <taxon>Bacteria</taxon>
        <taxon>Pseudomonadati</taxon>
        <taxon>Pseudomonadota</taxon>
        <taxon>Alphaproteobacteria</taxon>
        <taxon>Caulobacterales</taxon>
        <taxon>Caulobacteraceae</taxon>
        <taxon>Caulobacter</taxon>
    </lineage>
</organism>
<dbReference type="PANTHER" id="PTHR42678:SF34">
    <property type="entry name" value="OS04G0183300 PROTEIN"/>
    <property type="match status" value="1"/>
</dbReference>
<protein>
    <submittedName>
        <fullName evidence="2">Amidase</fullName>
    </submittedName>
</protein>